<evidence type="ECO:0000313" key="11">
    <source>
        <dbReference type="Proteomes" id="UP001518990"/>
    </source>
</evidence>
<evidence type="ECO:0000256" key="6">
    <source>
        <dbReference type="ARBA" id="ARBA00047517"/>
    </source>
</evidence>
<dbReference type="Proteomes" id="UP001518990">
    <property type="component" value="Unassembled WGS sequence"/>
</dbReference>
<dbReference type="InterPro" id="IPR054542">
    <property type="entry name" value="Cys_met_metab_PP"/>
</dbReference>
<name>A0ABS3K929_9PROT</name>
<dbReference type="NCBIfam" id="TIGR01324">
    <property type="entry name" value="cysta_beta_ly_B"/>
    <property type="match status" value="1"/>
</dbReference>
<dbReference type="PANTHER" id="PTHR43500">
    <property type="entry name" value="CYSTATHIONINE BETA-LYASE-RELATED"/>
    <property type="match status" value="1"/>
</dbReference>
<keyword evidence="3 8" id="KW-0663">Pyridoxal phosphate</keyword>
<evidence type="ECO:0000256" key="4">
    <source>
        <dbReference type="ARBA" id="ARBA00023239"/>
    </source>
</evidence>
<comment type="pathway">
    <text evidence="5">Amino-acid biosynthesis; L-methionine biosynthesis via de novo pathway; L-homocysteine from L-cystathionine: step 1/1.</text>
</comment>
<comment type="catalytic activity">
    <reaction evidence="7">
        <text>an S-substituted L-cysteine + H2O = a thiol + pyruvate + NH4(+)</text>
        <dbReference type="Rhea" id="RHEA:18121"/>
        <dbReference type="ChEBI" id="CHEBI:15361"/>
        <dbReference type="ChEBI" id="CHEBI:15377"/>
        <dbReference type="ChEBI" id="CHEBI:28938"/>
        <dbReference type="ChEBI" id="CHEBI:29256"/>
        <dbReference type="ChEBI" id="CHEBI:58717"/>
        <dbReference type="EC" id="4.4.1.13"/>
    </reaction>
</comment>
<feature type="region of interest" description="Disordered" evidence="9">
    <location>
        <begin position="1"/>
        <end position="20"/>
    </location>
</feature>
<comment type="similarity">
    <text evidence="2 8">Belongs to the trans-sulfuration enzymes family.</text>
</comment>
<evidence type="ECO:0000256" key="2">
    <source>
        <dbReference type="ARBA" id="ARBA00009077"/>
    </source>
</evidence>
<dbReference type="PANTHER" id="PTHR43500:SF1">
    <property type="entry name" value="CYSTATHIONINE BETA-LYASE-RELATED"/>
    <property type="match status" value="1"/>
</dbReference>
<evidence type="ECO:0000256" key="9">
    <source>
        <dbReference type="SAM" id="MobiDB-lite"/>
    </source>
</evidence>
<dbReference type="PROSITE" id="PS00868">
    <property type="entry name" value="CYS_MET_METAB_PP"/>
    <property type="match status" value="1"/>
</dbReference>
<dbReference type="EMBL" id="JACTNF010000004">
    <property type="protein sequence ID" value="MBO1073974.1"/>
    <property type="molecule type" value="Genomic_DNA"/>
</dbReference>
<dbReference type="Gene3D" id="3.40.640.10">
    <property type="entry name" value="Type I PLP-dependent aspartate aminotransferase-like (Major domain)"/>
    <property type="match status" value="1"/>
</dbReference>
<dbReference type="Gene3D" id="3.90.1150.10">
    <property type="entry name" value="Aspartate Aminotransferase, domain 1"/>
    <property type="match status" value="1"/>
</dbReference>
<dbReference type="InterPro" id="IPR015424">
    <property type="entry name" value="PyrdxlP-dep_Trfase"/>
</dbReference>
<accession>A0ABS3K929</accession>
<dbReference type="InterPro" id="IPR015421">
    <property type="entry name" value="PyrdxlP-dep_Trfase_major"/>
</dbReference>
<gene>
    <name evidence="10" type="primary">metC</name>
    <name evidence="10" type="ORF">IAI60_05085</name>
</gene>
<protein>
    <submittedName>
        <fullName evidence="10">Cystathionine beta-lyase</fullName>
        <ecNumber evidence="10">4.4.1.8</ecNumber>
    </submittedName>
</protein>
<evidence type="ECO:0000256" key="8">
    <source>
        <dbReference type="RuleBase" id="RU362118"/>
    </source>
</evidence>
<dbReference type="InterPro" id="IPR006233">
    <property type="entry name" value="Cys_b_lyase_bac"/>
</dbReference>
<keyword evidence="4 10" id="KW-0456">Lyase</keyword>
<dbReference type="SUPFAM" id="SSF53383">
    <property type="entry name" value="PLP-dependent transferases"/>
    <property type="match status" value="1"/>
</dbReference>
<evidence type="ECO:0000313" key="10">
    <source>
        <dbReference type="EMBL" id="MBO1073974.1"/>
    </source>
</evidence>
<dbReference type="PIRSF" id="PIRSF001434">
    <property type="entry name" value="CGS"/>
    <property type="match status" value="1"/>
</dbReference>
<sequence>MPDDLHAKSSKGFGTRVTHVSRPGTRSHGFVNGPVYRGSTVLYPSCEARGSINAAGFEKHALTYGTSGGPTHFALEDAIAEVEGGTRTLIVGTGLAACAVPLLAYLKAGDHCLIPDAAYGPTRRLADGLMAGWGIETTYYDPTIDAEGLRALMRPNTKVLYTESPGSHTFELQDIPALAEVAHAAGAKVLMDNTWGIHHFQPFRHGVDVSIQALTKYVGGHSDVLLGSVTVNNEEDWHTVARAGRFMGHYASPDDCWLALRGLRTMAVRLKHQEAAGLEVARWFEGRPEVLRVLHPALPSHPQHALFRRDFTGACSLFGVVFQPRYTQRQLDAMVDGLKLFGIGASWGGFESLALPTTGYITRTATSTELLGGPTVRFHIGLEDTADLIADLEAGLASLGR</sequence>
<dbReference type="InterPro" id="IPR000277">
    <property type="entry name" value="Cys/Met-Metab_PyrdxlP-dep_enz"/>
</dbReference>
<evidence type="ECO:0000256" key="5">
    <source>
        <dbReference type="ARBA" id="ARBA00046315"/>
    </source>
</evidence>
<dbReference type="GO" id="GO:0016829">
    <property type="term" value="F:lyase activity"/>
    <property type="evidence" value="ECO:0007669"/>
    <property type="project" value="UniProtKB-KW"/>
</dbReference>
<dbReference type="EC" id="4.4.1.8" evidence="10"/>
<dbReference type="InterPro" id="IPR015422">
    <property type="entry name" value="PyrdxlP-dep_Trfase_small"/>
</dbReference>
<comment type="caution">
    <text evidence="10">The sequence shown here is derived from an EMBL/GenBank/DDBJ whole genome shotgun (WGS) entry which is preliminary data.</text>
</comment>
<evidence type="ECO:0000256" key="7">
    <source>
        <dbReference type="ARBA" id="ARBA00047625"/>
    </source>
</evidence>
<comment type="cofactor">
    <cofactor evidence="1 8">
        <name>pyridoxal 5'-phosphate</name>
        <dbReference type="ChEBI" id="CHEBI:597326"/>
    </cofactor>
</comment>
<keyword evidence="11" id="KW-1185">Reference proteome</keyword>
<proteinExistence type="inferred from homology"/>
<organism evidence="10 11">
    <name type="scientific">Roseomonas marmotae</name>
    <dbReference type="NCBI Taxonomy" id="2768161"/>
    <lineage>
        <taxon>Bacteria</taxon>
        <taxon>Pseudomonadati</taxon>
        <taxon>Pseudomonadota</taxon>
        <taxon>Alphaproteobacteria</taxon>
        <taxon>Acetobacterales</taxon>
        <taxon>Roseomonadaceae</taxon>
        <taxon>Roseomonas</taxon>
    </lineage>
</organism>
<evidence type="ECO:0000256" key="3">
    <source>
        <dbReference type="ARBA" id="ARBA00022898"/>
    </source>
</evidence>
<evidence type="ECO:0000256" key="1">
    <source>
        <dbReference type="ARBA" id="ARBA00001933"/>
    </source>
</evidence>
<dbReference type="RefSeq" id="WP_207445570.1">
    <property type="nucleotide sequence ID" value="NZ_CP061091.1"/>
</dbReference>
<reference evidence="10 11" key="1">
    <citation type="submission" date="2020-09" db="EMBL/GenBank/DDBJ databases">
        <title>Roseomonas.</title>
        <authorList>
            <person name="Zhu W."/>
        </authorList>
    </citation>
    <scope>NUCLEOTIDE SEQUENCE [LARGE SCALE GENOMIC DNA]</scope>
    <source>
        <strain evidence="10 11">1311</strain>
    </source>
</reference>
<comment type="catalytic activity">
    <reaction evidence="6">
        <text>L,L-cystathionine + H2O = L-homocysteine + pyruvate + NH4(+)</text>
        <dbReference type="Rhea" id="RHEA:13965"/>
        <dbReference type="ChEBI" id="CHEBI:15361"/>
        <dbReference type="ChEBI" id="CHEBI:15377"/>
        <dbReference type="ChEBI" id="CHEBI:28938"/>
        <dbReference type="ChEBI" id="CHEBI:58161"/>
        <dbReference type="ChEBI" id="CHEBI:58199"/>
    </reaction>
</comment>
<dbReference type="Pfam" id="PF01053">
    <property type="entry name" value="Cys_Met_Meta_PP"/>
    <property type="match status" value="1"/>
</dbReference>